<accession>I7MAT2</accession>
<dbReference type="GO" id="GO:0034511">
    <property type="term" value="F:U3 snoRNA binding"/>
    <property type="evidence" value="ECO:0007669"/>
    <property type="project" value="InterPro"/>
</dbReference>
<dbReference type="InterPro" id="IPR001680">
    <property type="entry name" value="WD40_rpt"/>
</dbReference>
<keyword evidence="3" id="KW-0677">Repeat</keyword>
<dbReference type="Pfam" id="PF00400">
    <property type="entry name" value="WD40"/>
    <property type="match status" value="2"/>
</dbReference>
<dbReference type="AlphaFoldDB" id="I7MAT2"/>
<dbReference type="PANTHER" id="PTHR19865:SF0">
    <property type="entry name" value="U3 SMALL NUCLEOLAR RNA-INTERACTING PROTEIN 2"/>
    <property type="match status" value="1"/>
</dbReference>
<organism evidence="7 8">
    <name type="scientific">Tetrahymena thermophila (strain SB210)</name>
    <dbReference type="NCBI Taxonomy" id="312017"/>
    <lineage>
        <taxon>Eukaryota</taxon>
        <taxon>Sar</taxon>
        <taxon>Alveolata</taxon>
        <taxon>Ciliophora</taxon>
        <taxon>Intramacronucleata</taxon>
        <taxon>Oligohymenophorea</taxon>
        <taxon>Hymenostomatida</taxon>
        <taxon>Tetrahymenina</taxon>
        <taxon>Tetrahymenidae</taxon>
        <taxon>Tetrahymena</taxon>
    </lineage>
</organism>
<gene>
    <name evidence="7" type="ORF">TTHERM_00670210</name>
</gene>
<dbReference type="EMBL" id="GG662308">
    <property type="protein sequence ID" value="EAS06097.2"/>
    <property type="molecule type" value="Genomic_DNA"/>
</dbReference>
<dbReference type="PANTHER" id="PTHR19865">
    <property type="entry name" value="U3 SMALL NUCLEOLAR RNA INTERACTING PROTEIN 2"/>
    <property type="match status" value="1"/>
</dbReference>
<name>I7MAT2_TETTS</name>
<evidence type="ECO:0000256" key="3">
    <source>
        <dbReference type="ARBA" id="ARBA00022737"/>
    </source>
</evidence>
<dbReference type="InterPro" id="IPR039241">
    <property type="entry name" value="Rrp9-like"/>
</dbReference>
<keyword evidence="2 5" id="KW-0853">WD repeat</keyword>
<dbReference type="Proteomes" id="UP000009168">
    <property type="component" value="Unassembled WGS sequence"/>
</dbReference>
<feature type="repeat" description="WD" evidence="5">
    <location>
        <begin position="390"/>
        <end position="421"/>
    </location>
</feature>
<evidence type="ECO:0000256" key="6">
    <source>
        <dbReference type="SAM" id="MobiDB-lite"/>
    </source>
</evidence>
<dbReference type="InParanoid" id="I7MAT2"/>
<dbReference type="PROSITE" id="PS50294">
    <property type="entry name" value="WD_REPEATS_REGION"/>
    <property type="match status" value="1"/>
</dbReference>
<feature type="compositionally biased region" description="Polar residues" evidence="6">
    <location>
        <begin position="295"/>
        <end position="309"/>
    </location>
</feature>
<comment type="subcellular location">
    <subcellularLocation>
        <location evidence="1">Nucleus</location>
    </subcellularLocation>
</comment>
<dbReference type="KEGG" id="tet:TTHERM_00670210"/>
<evidence type="ECO:0000256" key="1">
    <source>
        <dbReference type="ARBA" id="ARBA00004123"/>
    </source>
</evidence>
<feature type="region of interest" description="Disordered" evidence="6">
    <location>
        <begin position="1"/>
        <end position="26"/>
    </location>
</feature>
<dbReference type="RefSeq" id="XP_001026342.2">
    <property type="nucleotide sequence ID" value="XM_001026342.2"/>
</dbReference>
<dbReference type="PROSITE" id="PS50082">
    <property type="entry name" value="WD_REPEATS_2"/>
    <property type="match status" value="2"/>
</dbReference>
<dbReference type="SMART" id="SM00320">
    <property type="entry name" value="WD40"/>
    <property type="match status" value="5"/>
</dbReference>
<feature type="repeat" description="WD" evidence="5">
    <location>
        <begin position="431"/>
        <end position="465"/>
    </location>
</feature>
<keyword evidence="8" id="KW-1185">Reference proteome</keyword>
<evidence type="ECO:0000313" key="7">
    <source>
        <dbReference type="EMBL" id="EAS06097.2"/>
    </source>
</evidence>
<dbReference type="InterPro" id="IPR015943">
    <property type="entry name" value="WD40/YVTN_repeat-like_dom_sf"/>
</dbReference>
<evidence type="ECO:0000256" key="5">
    <source>
        <dbReference type="PROSITE-ProRule" id="PRU00221"/>
    </source>
</evidence>
<evidence type="ECO:0000256" key="4">
    <source>
        <dbReference type="ARBA" id="ARBA00023242"/>
    </source>
</evidence>
<dbReference type="GeneID" id="7824806"/>
<dbReference type="InterPro" id="IPR036322">
    <property type="entry name" value="WD40_repeat_dom_sf"/>
</dbReference>
<proteinExistence type="predicted"/>
<protein>
    <submittedName>
        <fullName evidence="7">WD domain, G-beta repeat protein</fullName>
    </submittedName>
</protein>
<keyword evidence="4" id="KW-0539">Nucleus</keyword>
<dbReference type="GO" id="GO:0032040">
    <property type="term" value="C:small-subunit processome"/>
    <property type="evidence" value="ECO:0007669"/>
    <property type="project" value="TreeGrafter"/>
</dbReference>
<feature type="region of interest" description="Disordered" evidence="6">
    <location>
        <begin position="295"/>
        <end position="323"/>
    </location>
</feature>
<evidence type="ECO:0000313" key="8">
    <source>
        <dbReference type="Proteomes" id="UP000009168"/>
    </source>
</evidence>
<evidence type="ECO:0000256" key="2">
    <source>
        <dbReference type="ARBA" id="ARBA00022574"/>
    </source>
</evidence>
<dbReference type="Gene3D" id="2.130.10.10">
    <property type="entry name" value="YVTN repeat-like/Quinoprotein amine dehydrogenase"/>
    <property type="match status" value="2"/>
</dbReference>
<dbReference type="HOGENOM" id="CLU_588629_0_0_1"/>
<reference evidence="8" key="1">
    <citation type="journal article" date="2006" name="PLoS Biol.">
        <title>Macronuclear genome sequence of the ciliate Tetrahymena thermophila, a model eukaryote.</title>
        <authorList>
            <person name="Eisen J.A."/>
            <person name="Coyne R.S."/>
            <person name="Wu M."/>
            <person name="Wu D."/>
            <person name="Thiagarajan M."/>
            <person name="Wortman J.R."/>
            <person name="Badger J.H."/>
            <person name="Ren Q."/>
            <person name="Amedeo P."/>
            <person name="Jones K.M."/>
            <person name="Tallon L.J."/>
            <person name="Delcher A.L."/>
            <person name="Salzberg S.L."/>
            <person name="Silva J.C."/>
            <person name="Haas B.J."/>
            <person name="Majoros W.H."/>
            <person name="Farzad M."/>
            <person name="Carlton J.M."/>
            <person name="Smith R.K. Jr."/>
            <person name="Garg J."/>
            <person name="Pearlman R.E."/>
            <person name="Karrer K.M."/>
            <person name="Sun L."/>
            <person name="Manning G."/>
            <person name="Elde N.C."/>
            <person name="Turkewitz A.P."/>
            <person name="Asai D.J."/>
            <person name="Wilkes D.E."/>
            <person name="Wang Y."/>
            <person name="Cai H."/>
            <person name="Collins K."/>
            <person name="Stewart B.A."/>
            <person name="Lee S.R."/>
            <person name="Wilamowska K."/>
            <person name="Weinberg Z."/>
            <person name="Ruzzo W.L."/>
            <person name="Wloga D."/>
            <person name="Gaertig J."/>
            <person name="Frankel J."/>
            <person name="Tsao C.-C."/>
            <person name="Gorovsky M.A."/>
            <person name="Keeling P.J."/>
            <person name="Waller R.F."/>
            <person name="Patron N.J."/>
            <person name="Cherry J.M."/>
            <person name="Stover N.A."/>
            <person name="Krieger C.J."/>
            <person name="del Toro C."/>
            <person name="Ryder H.F."/>
            <person name="Williamson S.C."/>
            <person name="Barbeau R.A."/>
            <person name="Hamilton E.P."/>
            <person name="Orias E."/>
        </authorList>
    </citation>
    <scope>NUCLEOTIDE SEQUENCE [LARGE SCALE GENOMIC DNA]</scope>
    <source>
        <strain evidence="8">SB210</strain>
    </source>
</reference>
<dbReference type="SUPFAM" id="SSF50978">
    <property type="entry name" value="WD40 repeat-like"/>
    <property type="match status" value="1"/>
</dbReference>
<dbReference type="STRING" id="312017.I7MAT2"/>
<sequence>MIQQRSDQILEEGRQQDIPDTQTQNTQYTQNYNHPFEWSRVLENISVVALQKFTSQSIGILSDKQIIMLNVRTCKIERKIKPNNKATCITILNQYQNYSESQSPTHIIPKKKVKSLCVQFFTGHFDGTITLWVIQNNKVKKMRVFTDIEPSNRRPVSCLNVMSFKQHLPAPQKRHCSEKLQRWRGSTQQHQKTQVQVVVQYVLLSGHQNGNVKQWNILTGQCLKEIETKHNGILFCVASIQETVLTGGYDNIQVHQPQRANSLPPFSSFQQQSSCQATSTNQIYDKVQSNFYEDSKTSEGQNFPFSASQSRKKSWSNQREEERSRHIKKEFKVIHKGFANYQIKPNYTQKEEKIVRNMIALGSNQIISHGFTNDVTEWKLESNKMTKKIYTGHTDNVKCIEKLNGSSFVTGGRDSNVIIWDNNTKSNQIYEGAHSQPVSSLSAIDDKSFVSSGEDNQILFWKQSK</sequence>